<name>A0ABT9WXN8_9BACI</name>
<feature type="domain" description="PTS EIIB type-4" evidence="8">
    <location>
        <begin position="2"/>
        <end position="162"/>
    </location>
</feature>
<dbReference type="Gene3D" id="3.40.35.10">
    <property type="entry name" value="Phosphotransferase system, sorbose subfamily IIB component"/>
    <property type="match status" value="1"/>
</dbReference>
<gene>
    <name evidence="9" type="ORF">J2S08_003840</name>
</gene>
<sequence length="162" mass="17751">MKAYGIKHIRIDERLIHGQVATMWVNTVKASRIMIVDNAVVKSDLEKMALKTAVPAGMKLSILTVEGAAKNILNGKYQDQRVFLIVKSPSALVGLVKNGVEIDSVNVGNMSAKQGSKQIRKSIGVTEKDVEDFLFLKNNGVKLNAQMVPSDDIVDFSKLIEI</sequence>
<dbReference type="EMBL" id="JAUSTT010000030">
    <property type="protein sequence ID" value="MDQ0177946.1"/>
    <property type="molecule type" value="Genomic_DNA"/>
</dbReference>
<evidence type="ECO:0000256" key="3">
    <source>
        <dbReference type="ARBA" id="ARBA00022490"/>
    </source>
</evidence>
<dbReference type="SUPFAM" id="SSF52728">
    <property type="entry name" value="PTS IIb component"/>
    <property type="match status" value="1"/>
</dbReference>
<proteinExistence type="predicted"/>
<evidence type="ECO:0000256" key="6">
    <source>
        <dbReference type="ARBA" id="ARBA00022683"/>
    </source>
</evidence>
<comment type="subcellular location">
    <subcellularLocation>
        <location evidence="1">Cytoplasm</location>
    </subcellularLocation>
</comment>
<keyword evidence="10" id="KW-1185">Reference proteome</keyword>
<keyword evidence="3" id="KW-0963">Cytoplasm</keyword>
<evidence type="ECO:0000256" key="2">
    <source>
        <dbReference type="ARBA" id="ARBA00022448"/>
    </source>
</evidence>
<dbReference type="CDD" id="cd00001">
    <property type="entry name" value="PTS_IIB_man"/>
    <property type="match status" value="1"/>
</dbReference>
<evidence type="ECO:0000256" key="7">
    <source>
        <dbReference type="ARBA" id="ARBA00022777"/>
    </source>
</evidence>
<evidence type="ECO:0000256" key="1">
    <source>
        <dbReference type="ARBA" id="ARBA00004496"/>
    </source>
</evidence>
<evidence type="ECO:0000313" key="9">
    <source>
        <dbReference type="EMBL" id="MDQ0177946.1"/>
    </source>
</evidence>
<dbReference type="InterPro" id="IPR036667">
    <property type="entry name" value="PTS_IIB_sorbose-sp_sf"/>
</dbReference>
<keyword evidence="5" id="KW-0808">Transferase</keyword>
<evidence type="ECO:0000256" key="5">
    <source>
        <dbReference type="ARBA" id="ARBA00022679"/>
    </source>
</evidence>
<keyword evidence="2" id="KW-0813">Transport</keyword>
<keyword evidence="6" id="KW-0598">Phosphotransferase system</keyword>
<dbReference type="PROSITE" id="PS51101">
    <property type="entry name" value="PTS_EIIB_TYPE_4"/>
    <property type="match status" value="1"/>
</dbReference>
<keyword evidence="7" id="KW-0418">Kinase</keyword>
<dbReference type="RefSeq" id="WP_307232373.1">
    <property type="nucleotide sequence ID" value="NZ_JAUSTT010000030.1"/>
</dbReference>
<reference evidence="9 10" key="1">
    <citation type="submission" date="2023-07" db="EMBL/GenBank/DDBJ databases">
        <title>Genomic Encyclopedia of Type Strains, Phase IV (KMG-IV): sequencing the most valuable type-strain genomes for metagenomic binning, comparative biology and taxonomic classification.</title>
        <authorList>
            <person name="Goeker M."/>
        </authorList>
    </citation>
    <scope>NUCLEOTIDE SEQUENCE [LARGE SCALE GENOMIC DNA]</scope>
    <source>
        <strain evidence="9 10">DSM 23837</strain>
    </source>
</reference>
<dbReference type="Pfam" id="PF03830">
    <property type="entry name" value="PTSIIB_sorb"/>
    <property type="match status" value="1"/>
</dbReference>
<protein>
    <submittedName>
        <fullName evidence="9">PTS system mannose-specific IIB component</fullName>
    </submittedName>
</protein>
<accession>A0ABT9WXN8</accession>
<organism evidence="9 10">
    <name type="scientific">Bacillus chungangensis</name>
    <dbReference type="NCBI Taxonomy" id="587633"/>
    <lineage>
        <taxon>Bacteria</taxon>
        <taxon>Bacillati</taxon>
        <taxon>Bacillota</taxon>
        <taxon>Bacilli</taxon>
        <taxon>Bacillales</taxon>
        <taxon>Bacillaceae</taxon>
        <taxon>Bacillus</taxon>
    </lineage>
</organism>
<dbReference type="InterPro" id="IPR004720">
    <property type="entry name" value="PTS_IIB_sorbose-sp"/>
</dbReference>
<dbReference type="Proteomes" id="UP001223586">
    <property type="component" value="Unassembled WGS sequence"/>
</dbReference>
<evidence type="ECO:0000256" key="4">
    <source>
        <dbReference type="ARBA" id="ARBA00022597"/>
    </source>
</evidence>
<comment type="caution">
    <text evidence="9">The sequence shown here is derived from an EMBL/GenBank/DDBJ whole genome shotgun (WGS) entry which is preliminary data.</text>
</comment>
<keyword evidence="4" id="KW-0762">Sugar transport</keyword>
<evidence type="ECO:0000259" key="8">
    <source>
        <dbReference type="PROSITE" id="PS51101"/>
    </source>
</evidence>
<evidence type="ECO:0000313" key="10">
    <source>
        <dbReference type="Proteomes" id="UP001223586"/>
    </source>
</evidence>